<proteinExistence type="predicted"/>
<evidence type="ECO:0008006" key="4">
    <source>
        <dbReference type="Google" id="ProtNLM"/>
    </source>
</evidence>
<protein>
    <recommendedName>
        <fullName evidence="4">Oligosaccharide repeat unit polymerase</fullName>
    </recommendedName>
</protein>
<keyword evidence="1" id="KW-1133">Transmembrane helix</keyword>
<dbReference type="Proteomes" id="UP000295658">
    <property type="component" value="Unassembled WGS sequence"/>
</dbReference>
<keyword evidence="1" id="KW-0812">Transmembrane</keyword>
<dbReference type="AlphaFoldDB" id="A0A4R1QI93"/>
<evidence type="ECO:0000313" key="2">
    <source>
        <dbReference type="EMBL" id="TCL52827.1"/>
    </source>
</evidence>
<evidence type="ECO:0000313" key="3">
    <source>
        <dbReference type="Proteomes" id="UP000295658"/>
    </source>
</evidence>
<name>A0A4R1QI93_9BACL</name>
<feature type="transmembrane region" description="Helical" evidence="1">
    <location>
        <begin position="133"/>
        <end position="152"/>
    </location>
</feature>
<gene>
    <name evidence="2" type="ORF">EDD69_102234</name>
</gene>
<feature type="transmembrane region" description="Helical" evidence="1">
    <location>
        <begin position="377"/>
        <end position="399"/>
    </location>
</feature>
<feature type="transmembrane region" description="Helical" evidence="1">
    <location>
        <begin position="158"/>
        <end position="191"/>
    </location>
</feature>
<evidence type="ECO:0000256" key="1">
    <source>
        <dbReference type="SAM" id="Phobius"/>
    </source>
</evidence>
<sequence>MKIVFILLCLLGMFYFVIKKRHFDFFSIAFFSTLIYFMPGFFGYVLEPGSNFYKPIITKTYFTMILVIIFIIITAILFDFMYVKKKIKLEISGINKSVYVIVFLALVGFILSLITIGPQLLSPDKGIILENINRWQLLWVTSSIVGCIVSYLQKKKLLFVICLILLLIDMYIGFRVNLAITLIALLVIKFSKGNYRTVLIKKWKWILSGVLVSILFFIYKPIYRFVKIGDWGTIKHLLTDLNFYLYSLSKSEPFYIQTILNEVNRIEYHIGLSHFQSIIYQFILFAPQLGAEIKSFNSIFQSELFPSVTWGMGNNIWAEMISSGGFPLLLFFLLIYCSFIYIGNYCFLSIDNPVVKGTLSIVLTYFTFYIHRNELLYMVNLSKRILFIVIIGVLVSMIFSKRKHYKNKL</sequence>
<feature type="transmembrane region" description="Helical" evidence="1">
    <location>
        <begin position="26"/>
        <end position="46"/>
    </location>
</feature>
<feature type="transmembrane region" description="Helical" evidence="1">
    <location>
        <begin position="203"/>
        <end position="222"/>
    </location>
</feature>
<accession>A0A4R1QI93</accession>
<reference evidence="2 3" key="1">
    <citation type="submission" date="2019-03" db="EMBL/GenBank/DDBJ databases">
        <title>Genomic Encyclopedia of Type Strains, Phase IV (KMG-IV): sequencing the most valuable type-strain genomes for metagenomic binning, comparative biology and taxonomic classification.</title>
        <authorList>
            <person name="Goeker M."/>
        </authorList>
    </citation>
    <scope>NUCLEOTIDE SEQUENCE [LARGE SCALE GENOMIC DNA]</scope>
    <source>
        <strain evidence="2 3">DSM 24979</strain>
    </source>
</reference>
<dbReference type="EMBL" id="SLUL01000002">
    <property type="protein sequence ID" value="TCL52827.1"/>
    <property type="molecule type" value="Genomic_DNA"/>
</dbReference>
<organism evidence="2 3">
    <name type="scientific">Thermolongibacillus altinsuensis</name>
    <dbReference type="NCBI Taxonomy" id="575256"/>
    <lineage>
        <taxon>Bacteria</taxon>
        <taxon>Bacillati</taxon>
        <taxon>Bacillota</taxon>
        <taxon>Bacilli</taxon>
        <taxon>Bacillales</taxon>
        <taxon>Anoxybacillaceae</taxon>
        <taxon>Thermolongibacillus</taxon>
    </lineage>
</organism>
<dbReference type="RefSeq" id="WP_132947424.1">
    <property type="nucleotide sequence ID" value="NZ_SLUL01000002.1"/>
</dbReference>
<comment type="caution">
    <text evidence="2">The sequence shown here is derived from an EMBL/GenBank/DDBJ whole genome shotgun (WGS) entry which is preliminary data.</text>
</comment>
<keyword evidence="3" id="KW-1185">Reference proteome</keyword>
<feature type="transmembrane region" description="Helical" evidence="1">
    <location>
        <begin position="98"/>
        <end position="121"/>
    </location>
</feature>
<feature type="transmembrane region" description="Helical" evidence="1">
    <location>
        <begin position="320"/>
        <end position="342"/>
    </location>
</feature>
<keyword evidence="1" id="KW-0472">Membrane</keyword>
<feature type="transmembrane region" description="Helical" evidence="1">
    <location>
        <begin position="58"/>
        <end position="78"/>
    </location>
</feature>
<dbReference type="OrthoDB" id="1967228at2"/>